<proteinExistence type="predicted"/>
<dbReference type="AlphaFoldDB" id="A0A9N9IA50"/>
<evidence type="ECO:0000313" key="1">
    <source>
        <dbReference type="EMBL" id="CAG8727408.1"/>
    </source>
</evidence>
<sequence length="176" mass="20912">MKLRTGKIIGGYNPISLKESSKLRFTDYKYAPESFVFSSEDVHGANHVLSRAIKPHKAIRLNRIYSLKSCFHTISMLLDFGKTLKFVYNEDHVKDYMSCRIKQDEFYAQPAIMPEGEYKIDEWEIFRVTERADPSQRAIQNTYRNYNRAKFDREIYKRSKFDRIPPRIYSPDLNYS</sequence>
<comment type="caution">
    <text evidence="1">The sequence shown here is derived from an EMBL/GenBank/DDBJ whole genome shotgun (WGS) entry which is preliminary data.</text>
</comment>
<dbReference type="EMBL" id="CAJVPP010015617">
    <property type="protein sequence ID" value="CAG8727408.1"/>
    <property type="molecule type" value="Genomic_DNA"/>
</dbReference>
<reference evidence="1" key="1">
    <citation type="submission" date="2021-06" db="EMBL/GenBank/DDBJ databases">
        <authorList>
            <person name="Kallberg Y."/>
            <person name="Tangrot J."/>
            <person name="Rosling A."/>
        </authorList>
    </citation>
    <scope>NUCLEOTIDE SEQUENCE</scope>
    <source>
        <strain evidence="1">87-6 pot B 2015</strain>
    </source>
</reference>
<dbReference type="Proteomes" id="UP000789375">
    <property type="component" value="Unassembled WGS sequence"/>
</dbReference>
<protein>
    <submittedName>
        <fullName evidence="1">4727_t:CDS:1</fullName>
    </submittedName>
</protein>
<organism evidence="1 2">
    <name type="scientific">Funneliformis mosseae</name>
    <name type="common">Endomycorrhizal fungus</name>
    <name type="synonym">Glomus mosseae</name>
    <dbReference type="NCBI Taxonomy" id="27381"/>
    <lineage>
        <taxon>Eukaryota</taxon>
        <taxon>Fungi</taxon>
        <taxon>Fungi incertae sedis</taxon>
        <taxon>Mucoromycota</taxon>
        <taxon>Glomeromycotina</taxon>
        <taxon>Glomeromycetes</taxon>
        <taxon>Glomerales</taxon>
        <taxon>Glomeraceae</taxon>
        <taxon>Funneliformis</taxon>
    </lineage>
</organism>
<name>A0A9N9IA50_FUNMO</name>
<evidence type="ECO:0000313" key="2">
    <source>
        <dbReference type="Proteomes" id="UP000789375"/>
    </source>
</evidence>
<accession>A0A9N9IA50</accession>
<gene>
    <name evidence="1" type="ORF">FMOSSE_LOCUS15441</name>
</gene>
<keyword evidence="2" id="KW-1185">Reference proteome</keyword>